<dbReference type="SUPFAM" id="SSF56112">
    <property type="entry name" value="Protein kinase-like (PK-like)"/>
    <property type="match status" value="1"/>
</dbReference>
<dbReference type="Gene3D" id="1.10.510.10">
    <property type="entry name" value="Transferase(Phosphotransferase) domain 1"/>
    <property type="match status" value="1"/>
</dbReference>
<dbReference type="AlphaFoldDB" id="A0A8J7GF64"/>
<dbReference type="InterPro" id="IPR011009">
    <property type="entry name" value="Kinase-like_dom_sf"/>
</dbReference>
<name>A0A8J7GF64_9ACTN</name>
<feature type="transmembrane region" description="Helical" evidence="1">
    <location>
        <begin position="314"/>
        <end position="337"/>
    </location>
</feature>
<evidence type="ECO:0000313" key="2">
    <source>
        <dbReference type="EMBL" id="MBG6136631.1"/>
    </source>
</evidence>
<reference evidence="2" key="1">
    <citation type="submission" date="2020-11" db="EMBL/GenBank/DDBJ databases">
        <title>Sequencing the genomes of 1000 actinobacteria strains.</title>
        <authorList>
            <person name="Klenk H.-P."/>
        </authorList>
    </citation>
    <scope>NUCLEOTIDE SEQUENCE</scope>
    <source>
        <strain evidence="2">DSM 45356</strain>
    </source>
</reference>
<keyword evidence="3" id="KW-1185">Reference proteome</keyword>
<proteinExistence type="predicted"/>
<evidence type="ECO:0000313" key="3">
    <source>
        <dbReference type="Proteomes" id="UP000622552"/>
    </source>
</evidence>
<evidence type="ECO:0008006" key="4">
    <source>
        <dbReference type="Google" id="ProtNLM"/>
    </source>
</evidence>
<protein>
    <recommendedName>
        <fullName evidence="4">Protein kinase domain-containing protein</fullName>
    </recommendedName>
</protein>
<accession>A0A8J7GF64</accession>
<evidence type="ECO:0000256" key="1">
    <source>
        <dbReference type="SAM" id="Phobius"/>
    </source>
</evidence>
<comment type="caution">
    <text evidence="2">The sequence shown here is derived from an EMBL/GenBank/DDBJ whole genome shotgun (WGS) entry which is preliminary data.</text>
</comment>
<gene>
    <name evidence="2" type="ORF">IW245_002825</name>
</gene>
<dbReference type="EMBL" id="JADOUF010000001">
    <property type="protein sequence ID" value="MBG6136631.1"/>
    <property type="molecule type" value="Genomic_DNA"/>
</dbReference>
<dbReference type="Proteomes" id="UP000622552">
    <property type="component" value="Unassembled WGS sequence"/>
</dbReference>
<organism evidence="2 3">
    <name type="scientific">Longispora fulva</name>
    <dbReference type="NCBI Taxonomy" id="619741"/>
    <lineage>
        <taxon>Bacteria</taxon>
        <taxon>Bacillati</taxon>
        <taxon>Actinomycetota</taxon>
        <taxon>Actinomycetes</taxon>
        <taxon>Micromonosporales</taxon>
        <taxon>Micromonosporaceae</taxon>
        <taxon>Longispora</taxon>
    </lineage>
</organism>
<dbReference type="RefSeq" id="WP_197003582.1">
    <property type="nucleotide sequence ID" value="NZ_BONS01000016.1"/>
</dbReference>
<keyword evidence="1" id="KW-1133">Transmembrane helix</keyword>
<keyword evidence="1" id="KW-0472">Membrane</keyword>
<keyword evidence="1" id="KW-0812">Transmembrane</keyword>
<sequence>MTVDDAALEELRLTAPDGTRRRLMVRLGPWRKPAGPGLSTRVVYNRAGVELGVMRAVPSGVGAAHPALYDALDREVRAGVRLARRYSAEYPEHLVRLLGYEFAARVPFAIVTPEQGEPVSRIGRALLLDEQRQFQVGLFRGLLLLAEAGVAHGSISAATVRWDAGAVWIGDLSAAAFHGEPRRPGGVAPWCSPEQRAGTGVTGPTDDMWAAGMLTYQVVTGRSVTGLAAGPDLTQRAPALRDLLAGLFDAADLRPGPERILVRLRSDADVPAGTADTGPEFEIGLRAFDEARHRKLAVPVPQPPQKASPLPGGMVVWLTGAAVLLVLVAVLLVVAVLR</sequence>